<evidence type="ECO:0000256" key="12">
    <source>
        <dbReference type="ARBA" id="ARBA00023306"/>
    </source>
</evidence>
<dbReference type="Pfam" id="PF13491">
    <property type="entry name" value="FtsK_4TM"/>
    <property type="match status" value="1"/>
</dbReference>
<dbReference type="CDD" id="cd01127">
    <property type="entry name" value="TrwB_TraG_TraD_VirD4"/>
    <property type="match status" value="1"/>
</dbReference>
<evidence type="ECO:0000256" key="15">
    <source>
        <dbReference type="SAM" id="MobiDB-lite"/>
    </source>
</evidence>
<dbReference type="InterPro" id="IPR018541">
    <property type="entry name" value="Ftsk_gamma"/>
</dbReference>
<dbReference type="Gene3D" id="1.10.10.10">
    <property type="entry name" value="Winged helix-like DNA-binding domain superfamily/Winged helix DNA-binding domain"/>
    <property type="match status" value="1"/>
</dbReference>
<keyword evidence="19" id="KW-1185">Reference proteome</keyword>
<dbReference type="InterPro" id="IPR027417">
    <property type="entry name" value="P-loop_NTPase"/>
</dbReference>
<dbReference type="EMBL" id="GG693856">
    <property type="protein sequence ID" value="EES53739.1"/>
    <property type="molecule type" value="Genomic_DNA"/>
</dbReference>
<dbReference type="InterPro" id="IPR002543">
    <property type="entry name" value="FtsK_dom"/>
</dbReference>
<dbReference type="InterPro" id="IPR036388">
    <property type="entry name" value="WH-like_DNA-bd_sf"/>
</dbReference>
<dbReference type="GO" id="GO:0005524">
    <property type="term" value="F:ATP binding"/>
    <property type="evidence" value="ECO:0007669"/>
    <property type="project" value="UniProtKB-UniRule"/>
</dbReference>
<keyword evidence="6 14" id="KW-0547">Nucleotide-binding</keyword>
<keyword evidence="3" id="KW-1003">Cell membrane</keyword>
<dbReference type="InterPro" id="IPR025199">
    <property type="entry name" value="FtsK_4TM"/>
</dbReference>
<dbReference type="PANTHER" id="PTHR22683">
    <property type="entry name" value="SPORULATION PROTEIN RELATED"/>
    <property type="match status" value="1"/>
</dbReference>
<evidence type="ECO:0000256" key="13">
    <source>
        <dbReference type="ARBA" id="ARBA00025923"/>
    </source>
</evidence>
<dbReference type="SUPFAM" id="SSF46785">
    <property type="entry name" value="Winged helix' DNA-binding domain"/>
    <property type="match status" value="1"/>
</dbReference>
<keyword evidence="11 16" id="KW-0472">Membrane</keyword>
<feature type="binding site" evidence="14">
    <location>
        <begin position="408"/>
        <end position="415"/>
    </location>
    <ligand>
        <name>ATP</name>
        <dbReference type="ChEBI" id="CHEBI:30616"/>
    </ligand>
</feature>
<evidence type="ECO:0000313" key="18">
    <source>
        <dbReference type="EMBL" id="EES53739.1"/>
    </source>
</evidence>
<keyword evidence="4 18" id="KW-0132">Cell division</keyword>
<feature type="transmembrane region" description="Helical" evidence="16">
    <location>
        <begin position="62"/>
        <end position="90"/>
    </location>
</feature>
<dbReference type="InterPro" id="IPR041027">
    <property type="entry name" value="FtsK_alpha"/>
</dbReference>
<feature type="region of interest" description="Disordered" evidence="15">
    <location>
        <begin position="635"/>
        <end position="664"/>
    </location>
</feature>
<evidence type="ECO:0000256" key="16">
    <source>
        <dbReference type="SAM" id="Phobius"/>
    </source>
</evidence>
<dbReference type="SUPFAM" id="SSF52540">
    <property type="entry name" value="P-loop containing nucleoside triphosphate hydrolases"/>
    <property type="match status" value="1"/>
</dbReference>
<evidence type="ECO:0000256" key="4">
    <source>
        <dbReference type="ARBA" id="ARBA00022618"/>
    </source>
</evidence>
<keyword evidence="10" id="KW-0238">DNA-binding</keyword>
<comment type="subunit">
    <text evidence="13">Homohexamer. Forms a ring that surrounds DNA.</text>
</comment>
<evidence type="ECO:0000259" key="17">
    <source>
        <dbReference type="PROSITE" id="PS50901"/>
    </source>
</evidence>
<accession>C6HUK6</accession>
<dbReference type="Pfam" id="PF09397">
    <property type="entry name" value="FtsK_gamma"/>
    <property type="match status" value="1"/>
</dbReference>
<feature type="compositionally biased region" description="Basic and acidic residues" evidence="15">
    <location>
        <begin position="188"/>
        <end position="199"/>
    </location>
</feature>
<dbReference type="InterPro" id="IPR050206">
    <property type="entry name" value="FtsK/SpoIIIE/SftA"/>
</dbReference>
<reference evidence="18 19" key="1">
    <citation type="journal article" date="2009" name="Appl. Environ. Microbiol.">
        <title>Community genomic and proteomic analyses of chemoautotrophic iron-oxidizing "Leptospirillum rubarum" (Group II) and "Leptospirillum ferrodiazotrophum" (Group III) bacteria in acid mine drainage biofilms.</title>
        <authorList>
            <person name="Goltsman D.S."/>
            <person name="Denef V.J."/>
            <person name="Singer S.W."/>
            <person name="VerBerkmoes N.C."/>
            <person name="Lefsrud M."/>
            <person name="Mueller R.S."/>
            <person name="Dick G.J."/>
            <person name="Sun C.L."/>
            <person name="Wheeler K.E."/>
            <person name="Zemla A."/>
            <person name="Baker B.J."/>
            <person name="Hauser L."/>
            <person name="Land M."/>
            <person name="Shah M.B."/>
            <person name="Thelen M.P."/>
            <person name="Hettich R.L."/>
            <person name="Banfield J.F."/>
        </authorList>
    </citation>
    <scope>NUCLEOTIDE SEQUENCE [LARGE SCALE GENOMIC DNA]</scope>
</reference>
<dbReference type="GO" id="GO:0003677">
    <property type="term" value="F:DNA binding"/>
    <property type="evidence" value="ECO:0007669"/>
    <property type="project" value="UniProtKB-KW"/>
</dbReference>
<evidence type="ECO:0000313" key="19">
    <source>
        <dbReference type="Proteomes" id="UP000009374"/>
    </source>
</evidence>
<evidence type="ECO:0000256" key="8">
    <source>
        <dbReference type="ARBA" id="ARBA00022840"/>
    </source>
</evidence>
<dbReference type="PROSITE" id="PS50901">
    <property type="entry name" value="FTSK"/>
    <property type="match status" value="1"/>
</dbReference>
<keyword evidence="7" id="KW-0159">Chromosome partition</keyword>
<keyword evidence="9 16" id="KW-1133">Transmembrane helix</keyword>
<proteinExistence type="inferred from homology"/>
<feature type="transmembrane region" description="Helical" evidence="16">
    <location>
        <begin position="21"/>
        <end position="42"/>
    </location>
</feature>
<dbReference type="Pfam" id="PF01580">
    <property type="entry name" value="FtsK_SpoIIIE"/>
    <property type="match status" value="1"/>
</dbReference>
<feature type="region of interest" description="Disordered" evidence="15">
    <location>
        <begin position="188"/>
        <end position="275"/>
    </location>
</feature>
<sequence length="730" mass="78489">MSDPQAPHRDAASGPSGRDRHFPLAPLLLGAFAIFIGGALLTASPDDPSLLTGGSRSHAHNLFGMTGASLADLAYSLLGLPSLLLPLFLAAEAYRRLRRRPFSIAFALGGSLLFVALGPLLALFVRHPLPAPYPPGGSAGEAVLTVALPLLNRAGVLLLFGTFVLAGSALLLRHLPLSLGTLLHRNRRTEPVTDRDRPIPQEPVKAASPPTPEEVVAEEQEHLLPAVPEPRQPPPDPAPPRPTPRAGMILDIPPDATTPPLSFLDPPREEREDSTDFIRETQKTLAEFFRVYQVSGRMAGAQTGPVITLFEFSPAPGTKVNRITGLANELALTLKVPQVRIQVPVPEKSTVGIEVPNPRRSPVSFREIYESLSFRSIPSPLALAIGKTVAGEPYAADLARMPHLLVAGATGTGKSVCLNGLISSLLMKNGPENVRLLMIDPKRLEMAPYEGIPHLLGPVVTEPAVAVSRLRALVTEMLRRYDLMKDEGVKNIAEYRKVVPPEKIFPYIVVVIDELADLMLAQKKEVEPPIIRLAQMARAAGIHLVLATQRPSAQVVTGLIKTNIPTKIAFQVGSQIDSRVILDTGGAEFLLGAGDMLIKPPGSDVVRRLHGSYISEEEVGRIVAFWRRIPPPPPLPEEAKILSGGGGSGGESGGESAGENDPEEEGLYQEALAVVVRQKKASTSLIQRHLRIGYNRAARLIDRMEEEGIIGPSDGTSRPRPLLKGSPSHE</sequence>
<protein>
    <submittedName>
        <fullName evidence="18">Cell divisionFtsK/SpoIIIE</fullName>
    </submittedName>
</protein>
<dbReference type="Gene3D" id="3.30.980.40">
    <property type="match status" value="1"/>
</dbReference>
<name>C6HUK6_9BACT</name>
<evidence type="ECO:0000256" key="10">
    <source>
        <dbReference type="ARBA" id="ARBA00023125"/>
    </source>
</evidence>
<dbReference type="SMART" id="SM00843">
    <property type="entry name" value="Ftsk_gamma"/>
    <property type="match status" value="1"/>
</dbReference>
<evidence type="ECO:0000256" key="5">
    <source>
        <dbReference type="ARBA" id="ARBA00022692"/>
    </source>
</evidence>
<evidence type="ECO:0000256" key="7">
    <source>
        <dbReference type="ARBA" id="ARBA00022829"/>
    </source>
</evidence>
<dbReference type="InterPro" id="IPR036390">
    <property type="entry name" value="WH_DNA-bd_sf"/>
</dbReference>
<dbReference type="SMART" id="SM00382">
    <property type="entry name" value="AAA"/>
    <property type="match status" value="1"/>
</dbReference>
<dbReference type="AlphaFoldDB" id="C6HUK6"/>
<keyword evidence="8 14" id="KW-0067">ATP-binding</keyword>
<dbReference type="Proteomes" id="UP000009374">
    <property type="component" value="Unassembled WGS sequence"/>
</dbReference>
<dbReference type="Pfam" id="PF17854">
    <property type="entry name" value="FtsK_alpha"/>
    <property type="match status" value="1"/>
</dbReference>
<keyword evidence="5 16" id="KW-0812">Transmembrane</keyword>
<feature type="transmembrane region" description="Helical" evidence="16">
    <location>
        <begin position="102"/>
        <end position="125"/>
    </location>
</feature>
<evidence type="ECO:0000256" key="3">
    <source>
        <dbReference type="ARBA" id="ARBA00022475"/>
    </source>
</evidence>
<evidence type="ECO:0000256" key="1">
    <source>
        <dbReference type="ARBA" id="ARBA00004651"/>
    </source>
</evidence>
<comment type="similarity">
    <text evidence="2">Belongs to the FtsK/SpoIIIE/SftA family.</text>
</comment>
<feature type="domain" description="FtsK" evidence="17">
    <location>
        <begin position="391"/>
        <end position="579"/>
    </location>
</feature>
<evidence type="ECO:0000256" key="9">
    <source>
        <dbReference type="ARBA" id="ARBA00022989"/>
    </source>
</evidence>
<dbReference type="GO" id="GO:0007059">
    <property type="term" value="P:chromosome segregation"/>
    <property type="evidence" value="ECO:0007669"/>
    <property type="project" value="UniProtKB-KW"/>
</dbReference>
<dbReference type="GO" id="GO:0005886">
    <property type="term" value="C:plasma membrane"/>
    <property type="evidence" value="ECO:0007669"/>
    <property type="project" value="UniProtKB-SubCell"/>
</dbReference>
<dbReference type="InterPro" id="IPR003593">
    <property type="entry name" value="AAA+_ATPase"/>
</dbReference>
<dbReference type="Gene3D" id="3.40.50.300">
    <property type="entry name" value="P-loop containing nucleotide triphosphate hydrolases"/>
    <property type="match status" value="1"/>
</dbReference>
<evidence type="ECO:0000256" key="6">
    <source>
        <dbReference type="ARBA" id="ARBA00022741"/>
    </source>
</evidence>
<evidence type="ECO:0000256" key="11">
    <source>
        <dbReference type="ARBA" id="ARBA00023136"/>
    </source>
</evidence>
<feature type="region of interest" description="Disordered" evidence="15">
    <location>
        <begin position="706"/>
        <end position="730"/>
    </location>
</feature>
<evidence type="ECO:0000256" key="14">
    <source>
        <dbReference type="PROSITE-ProRule" id="PRU00289"/>
    </source>
</evidence>
<organism evidence="18 19">
    <name type="scientific">Leptospirillum ferrodiazotrophum</name>
    <dbReference type="NCBI Taxonomy" id="412449"/>
    <lineage>
        <taxon>Bacteria</taxon>
        <taxon>Pseudomonadati</taxon>
        <taxon>Nitrospirota</taxon>
        <taxon>Nitrospiria</taxon>
        <taxon>Nitrospirales</taxon>
        <taxon>Nitrospiraceae</taxon>
        <taxon>Leptospirillum</taxon>
    </lineage>
</organism>
<evidence type="ECO:0000256" key="2">
    <source>
        <dbReference type="ARBA" id="ARBA00006474"/>
    </source>
</evidence>
<comment type="subcellular location">
    <subcellularLocation>
        <location evidence="1">Cell membrane</location>
        <topology evidence="1">Multi-pass membrane protein</topology>
    </subcellularLocation>
</comment>
<feature type="compositionally biased region" description="Pro residues" evidence="15">
    <location>
        <begin position="227"/>
        <end position="243"/>
    </location>
</feature>
<feature type="compositionally biased region" description="Basic and acidic residues" evidence="15">
    <location>
        <begin position="266"/>
        <end position="275"/>
    </location>
</feature>
<feature type="compositionally biased region" description="Gly residues" evidence="15">
    <location>
        <begin position="643"/>
        <end position="656"/>
    </location>
</feature>
<dbReference type="GO" id="GO:0051301">
    <property type="term" value="P:cell division"/>
    <property type="evidence" value="ECO:0007669"/>
    <property type="project" value="UniProtKB-KW"/>
</dbReference>
<gene>
    <name evidence="18" type="ORF">UBAL3_60500035</name>
</gene>
<dbReference type="PANTHER" id="PTHR22683:SF41">
    <property type="entry name" value="DNA TRANSLOCASE FTSK"/>
    <property type="match status" value="1"/>
</dbReference>
<keyword evidence="12" id="KW-0131">Cell cycle</keyword>